<protein>
    <recommendedName>
        <fullName evidence="4">Mariner Mos1 transposase</fullName>
    </recommendedName>
</protein>
<name>A0A4Y2ER33_ARAVE</name>
<dbReference type="Proteomes" id="UP000499080">
    <property type="component" value="Unassembled WGS sequence"/>
</dbReference>
<organism evidence="2 3">
    <name type="scientific">Araneus ventricosus</name>
    <name type="common">Orbweaver spider</name>
    <name type="synonym">Epeira ventricosa</name>
    <dbReference type="NCBI Taxonomy" id="182803"/>
    <lineage>
        <taxon>Eukaryota</taxon>
        <taxon>Metazoa</taxon>
        <taxon>Ecdysozoa</taxon>
        <taxon>Arthropoda</taxon>
        <taxon>Chelicerata</taxon>
        <taxon>Arachnida</taxon>
        <taxon>Araneae</taxon>
        <taxon>Araneomorphae</taxon>
        <taxon>Entelegynae</taxon>
        <taxon>Araneoidea</taxon>
        <taxon>Araneidae</taxon>
        <taxon>Araneus</taxon>
    </lineage>
</organism>
<reference evidence="2 3" key="1">
    <citation type="journal article" date="2019" name="Sci. Rep.">
        <title>Orb-weaving spider Araneus ventricosus genome elucidates the spidroin gene catalogue.</title>
        <authorList>
            <person name="Kono N."/>
            <person name="Nakamura H."/>
            <person name="Ohtoshi R."/>
            <person name="Moran D.A.P."/>
            <person name="Shinohara A."/>
            <person name="Yoshida Y."/>
            <person name="Fujiwara M."/>
            <person name="Mori M."/>
            <person name="Tomita M."/>
            <person name="Arakawa K."/>
        </authorList>
    </citation>
    <scope>NUCLEOTIDE SEQUENCE [LARGE SCALE GENOMIC DNA]</scope>
</reference>
<evidence type="ECO:0000256" key="1">
    <source>
        <dbReference type="SAM" id="MobiDB-lite"/>
    </source>
</evidence>
<dbReference type="InterPro" id="IPR001888">
    <property type="entry name" value="Transposase_1"/>
</dbReference>
<feature type="compositionally biased region" description="Polar residues" evidence="1">
    <location>
        <begin position="1"/>
        <end position="12"/>
    </location>
</feature>
<dbReference type="InterPro" id="IPR052709">
    <property type="entry name" value="Transposase-MT_Hybrid"/>
</dbReference>
<evidence type="ECO:0000313" key="2">
    <source>
        <dbReference type="EMBL" id="GBM30466.1"/>
    </source>
</evidence>
<sequence length="114" mass="13121">MQSSEWHTTSSPRPKKSRHVKSPPQKKLMLIEFFDNEGVVHHEFAPAGQTVDGPFYLQVLKRLRVVIRRKRPAKWKGECPLHHDNAPSHTSIVVQTWLAEKDYSSSTSLPTHRS</sequence>
<dbReference type="Pfam" id="PF01359">
    <property type="entry name" value="Transposase_1"/>
    <property type="match status" value="1"/>
</dbReference>
<comment type="caution">
    <text evidence="2">The sequence shown here is derived from an EMBL/GenBank/DDBJ whole genome shotgun (WGS) entry which is preliminary data.</text>
</comment>
<dbReference type="EMBL" id="BGPR01000661">
    <property type="protein sequence ID" value="GBM30466.1"/>
    <property type="molecule type" value="Genomic_DNA"/>
</dbReference>
<dbReference type="AlphaFoldDB" id="A0A4Y2ER33"/>
<evidence type="ECO:0000313" key="3">
    <source>
        <dbReference type="Proteomes" id="UP000499080"/>
    </source>
</evidence>
<dbReference type="GO" id="GO:0003676">
    <property type="term" value="F:nucleic acid binding"/>
    <property type="evidence" value="ECO:0007669"/>
    <property type="project" value="InterPro"/>
</dbReference>
<evidence type="ECO:0008006" key="4">
    <source>
        <dbReference type="Google" id="ProtNLM"/>
    </source>
</evidence>
<gene>
    <name evidence="2" type="ORF">AVEN_237693_1</name>
</gene>
<dbReference type="PANTHER" id="PTHR46060:SF1">
    <property type="entry name" value="MARINER MOS1 TRANSPOSASE-LIKE PROTEIN"/>
    <property type="match status" value="1"/>
</dbReference>
<accession>A0A4Y2ER33</accession>
<dbReference type="PANTHER" id="PTHR46060">
    <property type="entry name" value="MARINER MOS1 TRANSPOSASE-LIKE PROTEIN"/>
    <property type="match status" value="1"/>
</dbReference>
<dbReference type="InterPro" id="IPR036397">
    <property type="entry name" value="RNaseH_sf"/>
</dbReference>
<proteinExistence type="predicted"/>
<keyword evidence="3" id="KW-1185">Reference proteome</keyword>
<dbReference type="Gene3D" id="3.30.420.10">
    <property type="entry name" value="Ribonuclease H-like superfamily/Ribonuclease H"/>
    <property type="match status" value="1"/>
</dbReference>
<dbReference type="OrthoDB" id="8190404at2759"/>
<feature type="region of interest" description="Disordered" evidence="1">
    <location>
        <begin position="1"/>
        <end position="24"/>
    </location>
</feature>